<keyword evidence="2" id="KW-0812">Transmembrane</keyword>
<sequence>MTPCLFVANVIVCCVVFLFVLNSKFRNRLISEWQTQVQARLLSSDPKKGKRKNSSSCSPADCCLSKTTVTQRTTVEEDKLESETFSESQVGLPRKQHLEELL</sequence>
<evidence type="ECO:0000313" key="3">
    <source>
        <dbReference type="EMBL" id="KAG8198195.1"/>
    </source>
</evidence>
<evidence type="ECO:0000313" key="4">
    <source>
        <dbReference type="Proteomes" id="UP000827092"/>
    </source>
</evidence>
<comment type="caution">
    <text evidence="3">The sequence shown here is derived from an EMBL/GenBank/DDBJ whole genome shotgun (WGS) entry which is preliminary data.</text>
</comment>
<feature type="transmembrane region" description="Helical" evidence="2">
    <location>
        <begin position="6"/>
        <end position="23"/>
    </location>
</feature>
<keyword evidence="2" id="KW-0472">Membrane</keyword>
<dbReference type="AlphaFoldDB" id="A0AAV6VNB1"/>
<keyword evidence="4" id="KW-1185">Reference proteome</keyword>
<keyword evidence="2" id="KW-1133">Transmembrane helix</keyword>
<evidence type="ECO:0000256" key="2">
    <source>
        <dbReference type="SAM" id="Phobius"/>
    </source>
</evidence>
<evidence type="ECO:0000256" key="1">
    <source>
        <dbReference type="SAM" id="MobiDB-lite"/>
    </source>
</evidence>
<gene>
    <name evidence="3" type="ORF">JTE90_015293</name>
</gene>
<dbReference type="Proteomes" id="UP000827092">
    <property type="component" value="Unassembled WGS sequence"/>
</dbReference>
<reference evidence="3 4" key="1">
    <citation type="journal article" date="2022" name="Nat. Ecol. Evol.">
        <title>A masculinizing supergene underlies an exaggerated male reproductive morph in a spider.</title>
        <authorList>
            <person name="Hendrickx F."/>
            <person name="De Corte Z."/>
            <person name="Sonet G."/>
            <person name="Van Belleghem S.M."/>
            <person name="Kostlbacher S."/>
            <person name="Vangestel C."/>
        </authorList>
    </citation>
    <scope>NUCLEOTIDE SEQUENCE [LARGE SCALE GENOMIC DNA]</scope>
    <source>
        <strain evidence="3">W744_W776</strain>
    </source>
</reference>
<accession>A0AAV6VNB1</accession>
<feature type="region of interest" description="Disordered" evidence="1">
    <location>
        <begin position="74"/>
        <end position="102"/>
    </location>
</feature>
<name>A0AAV6VNB1_9ARAC</name>
<organism evidence="3 4">
    <name type="scientific">Oedothorax gibbosus</name>
    <dbReference type="NCBI Taxonomy" id="931172"/>
    <lineage>
        <taxon>Eukaryota</taxon>
        <taxon>Metazoa</taxon>
        <taxon>Ecdysozoa</taxon>
        <taxon>Arthropoda</taxon>
        <taxon>Chelicerata</taxon>
        <taxon>Arachnida</taxon>
        <taxon>Araneae</taxon>
        <taxon>Araneomorphae</taxon>
        <taxon>Entelegynae</taxon>
        <taxon>Araneoidea</taxon>
        <taxon>Linyphiidae</taxon>
        <taxon>Erigoninae</taxon>
        <taxon>Oedothorax</taxon>
    </lineage>
</organism>
<dbReference type="EMBL" id="JAFNEN010000042">
    <property type="protein sequence ID" value="KAG8198195.1"/>
    <property type="molecule type" value="Genomic_DNA"/>
</dbReference>
<proteinExistence type="predicted"/>
<protein>
    <submittedName>
        <fullName evidence="3">Uncharacterized protein</fullName>
    </submittedName>
</protein>